<name>A0A8G1RKD6_9EURO</name>
<dbReference type="InterPro" id="IPR001227">
    <property type="entry name" value="Ac_transferase_dom_sf"/>
</dbReference>
<dbReference type="Proteomes" id="UP000249789">
    <property type="component" value="Unassembled WGS sequence"/>
</dbReference>
<dbReference type="SUPFAM" id="SSF47336">
    <property type="entry name" value="ACP-like"/>
    <property type="match status" value="1"/>
</dbReference>
<keyword evidence="6" id="KW-0012">Acyltransferase</keyword>
<dbReference type="CDD" id="cd05195">
    <property type="entry name" value="enoyl_red"/>
    <property type="match status" value="1"/>
</dbReference>
<dbReference type="SMART" id="SM00827">
    <property type="entry name" value="PKS_AT"/>
    <property type="match status" value="1"/>
</dbReference>
<dbReference type="InterPro" id="IPR013154">
    <property type="entry name" value="ADH-like_N"/>
</dbReference>
<dbReference type="VEuPathDB" id="FungiDB:BO72DRAFT_410575"/>
<dbReference type="SUPFAM" id="SSF52151">
    <property type="entry name" value="FabD/lysophospholipase-like"/>
    <property type="match status" value="1"/>
</dbReference>
<dbReference type="InterPro" id="IPR020841">
    <property type="entry name" value="PKS_Beta-ketoAc_synthase_dom"/>
</dbReference>
<dbReference type="InterPro" id="IPR032821">
    <property type="entry name" value="PKS_assoc"/>
</dbReference>
<evidence type="ECO:0000313" key="11">
    <source>
        <dbReference type="EMBL" id="RAK74308.1"/>
    </source>
</evidence>
<dbReference type="Gene3D" id="3.40.366.10">
    <property type="entry name" value="Malonyl-Coenzyme A Acyl Carrier Protein, domain 2"/>
    <property type="match status" value="1"/>
</dbReference>
<dbReference type="Pfam" id="PF08659">
    <property type="entry name" value="KR"/>
    <property type="match status" value="1"/>
</dbReference>
<evidence type="ECO:0000256" key="3">
    <source>
        <dbReference type="ARBA" id="ARBA00022679"/>
    </source>
</evidence>
<dbReference type="Pfam" id="PF00109">
    <property type="entry name" value="ketoacyl-synt"/>
    <property type="match status" value="1"/>
</dbReference>
<feature type="non-terminal residue" evidence="11">
    <location>
        <position position="2430"/>
    </location>
</feature>
<dbReference type="SUPFAM" id="SSF51735">
    <property type="entry name" value="NAD(P)-binding Rossmann-fold domains"/>
    <property type="match status" value="2"/>
</dbReference>
<dbReference type="PROSITE" id="PS50075">
    <property type="entry name" value="CARRIER"/>
    <property type="match status" value="1"/>
</dbReference>
<dbReference type="Pfam" id="PF21089">
    <property type="entry name" value="PKS_DH_N"/>
    <property type="match status" value="1"/>
</dbReference>
<dbReference type="InterPro" id="IPR016039">
    <property type="entry name" value="Thiolase-like"/>
</dbReference>
<organism evidence="11 12">
    <name type="scientific">Aspergillus fijiensis CBS 313.89</name>
    <dbReference type="NCBI Taxonomy" id="1448319"/>
    <lineage>
        <taxon>Eukaryota</taxon>
        <taxon>Fungi</taxon>
        <taxon>Dikarya</taxon>
        <taxon>Ascomycota</taxon>
        <taxon>Pezizomycotina</taxon>
        <taxon>Eurotiomycetes</taxon>
        <taxon>Eurotiomycetidae</taxon>
        <taxon>Eurotiales</taxon>
        <taxon>Aspergillaceae</taxon>
        <taxon>Aspergillus</taxon>
    </lineage>
</organism>
<dbReference type="GO" id="GO:0031177">
    <property type="term" value="F:phosphopantetheine binding"/>
    <property type="evidence" value="ECO:0007669"/>
    <property type="project" value="InterPro"/>
</dbReference>
<dbReference type="InterPro" id="IPR042104">
    <property type="entry name" value="PKS_dehydratase_sf"/>
</dbReference>
<keyword evidence="3" id="KW-0808">Transferase</keyword>
<dbReference type="InterPro" id="IPR014031">
    <property type="entry name" value="Ketoacyl_synth_C"/>
</dbReference>
<sequence>MACRLPGGVSSPKELWSFLLSGQDGRIITPKSRFNIDGYYSATKRAGTTNTKYGYFLDESVDLAGLDTSMFSMSRMEVEWLDPQQRMMLEVARECVDDAGEVGWRGSQIGVYIGSFGQDWYDILNRDGLRHSVVSVISSHDFMISERISHEMDLKGPSMTLRTACSSALVGLNEACMAIAKGDCESAIVGGSNLILAPDLVTRLSDQGILSPDGSCKTFSADANGYARGEAIVSVYIKSLSAALQDGNPIRSVITGSASNFDGRTNPLTTPSAIAQEALIRRTYEVAGISDFSKTGLFECHGTGTATGDPIEAEAIAKVFGDQGVYLGAIKPNVGHSEGASGLTAVLKATLALEHRTIPPNIKYAPLNPKIPFEQAKLRIPKQPTPWPAGRAERVSINSFGVGGSNAHAIVESADSFFASRGATVTAKVETGNKAQLLVFSANTAQSLKEMVAGYQSLLLGGELSSINLGDLAYTLATRREHLPHRSFAIASQDKFELPVSVPIASTGSSHTPSLVMVFTGQGAASPQMGRDLLLSDETYANSIKSLDKRLRSLGADWSLEEELLKSTRASRVYEAEFAQPLSTALQIALVDTLAAAGVKPSAVVGHSSGEIVAAYAAGALSAQEAIAVAYHRGATARAQTAPGGMAAVGLGWEHVQDFLTEGVVAACDNSLNSVTLSGDADQLEVVVAEIKKAHPDVSTTMLKVGKAYHSHHMLALGPDYHRAMTESGVLGTNPSIPFFSSVRGQLLGDTKADRLGPDYWQANLERPVLFRAALTEILRAKQQFKNPVLLKIGPHSALAGPIRQTLASESSKASYIPTLTRRQNSVESLLQAIGKLYTLHVPIDFKSLVPAGSVISDLPRYPWDHSRRFWFESRVAKAWREREYADHTLLGARVPESTDLEPVWRNFLSVETTPWVVDHKIGESIVFPFAGYVSIAGEAARQVSGIDDGVSFKDVAVNTALVLDEEAPTEIVTTLRKHRLTDTLSSEWWEFNVSSYNGHSWTKHCSGQVRGEALPYTALEQDDGQDLVEEEPPLPRKVDGPRWYESAAKEGLVYGPSFATMDQIRSSTGWPHRATAVMRNSRWGDEAQYHLHPIILDTWFQLMSCAVNDGIGHAYRRLVASRVDNLTIYRSAADHLDLKVNCWPTDAGYVGEGSVMVNGKTVLHNRGSHASLFQEVDASEDKSVPITARCQWVPHVDFQQDLDKLIKTSQDHVQFGPVLADLAQLAIDLASRITQGIDVPDTAGHLFKYMTWLHQTASPNADEPEKVTLRINDLLKTLEGSSAEAAAKAIVAVSGDMQAFLGGEKSGLEILTTDGRLDALTKFLSDVDDLEYLLCVANSQPNLRVLEVGAGTGERASLVLTTLTREDGHPLYSQYVVADASSGLLNSAKARLSDTVNTEFLVLDMNKDLAEQGLDGRQFDLIIATNVLNASTNIASSLRSLHGLLAPRGRLLLEEPRPGLTWAKFALAVLPSYWNYASDLDRVEEPFLTETEWQEALAAAGFGDVASVGFASEHAANSALVAKPQALKTPSKRITLLSDRTTEPVLIVQELKNRGYEVDRCSLREVPPADQDVLAVLEEEEPFLTNLDSAKLSEFRSFVDGLGNAGLLWVTRPSSVGCTDPRYAQVIGLTRVLRAEMEVALGTLEVGRVSSPADAVRVLDVLAHFQGREKDGAMGPDHEYVIHDGQTLVNRIFPFSLEKELLTLDASEEAVLTQTDPGRLNTLTWSTKQVQSPKEDEIEVEVYASGLNFRDVLVGMQIIPGRHEPKFGYEAAGIVKRVGRNVTKLRPGDRAVVIGINTFTTTLTGHQAYYEKLPNHISFIEGACIPTIFITAVYGLMDLGHLSKGKSVLIHSGAGGVGLAAIQVACMLGAEIYTTVGSETKVGYLMETFDIPRNRIFNSRNASFVDDLLRETGGKGVDVALNSLSGELLHATWKCVAKWGTMVEIGKRDLLGNATLDMAPFLANRNYCCLDVDQMRAERPEMSTRLLKFTMECFEKGIFKPIRVDRVFDAPSVLDAFRYMQQGKHIGKIVLEIRDSTEGKLLVTNVESTKRARLQLDETGSYLLVGGLGGLGRSISIWMVQHGARHITYLSRSAGRGKHDADFVREIQSMGCSVNLVAGDVSKAEDVARAIDTANSTAALKGIVQMSMVLCDQMFEGMSIEDWNTVTAPKVQGTWNLHEITTARGIDPDFFLLFSSLSGILGQIGQANYASANTFLDAFVQYRASAGLPAAAIDLGAMEGVGYLSENQELLRKMQGTGWRPVQEVELLNALELGMKPTSTETFILGVAPSLPLSHPESSARLRRDTRLAAYHNIGRGAGQASSSATDGLRAFIGTVKKDPSALRSPETVEMLATEIGKKLFGLLLLGNSEVDITMSTADMGLDSLVSVELRAWWKLTFGFDISTLEMLSLGTLEALGRRAVDGLSQLYG</sequence>
<dbReference type="SUPFAM" id="SSF55048">
    <property type="entry name" value="Probable ACP-binding domain of malonyl-CoA ACP transacylase"/>
    <property type="match status" value="1"/>
</dbReference>
<dbReference type="Gene3D" id="3.40.47.10">
    <property type="match status" value="1"/>
</dbReference>
<evidence type="ECO:0000256" key="2">
    <source>
        <dbReference type="ARBA" id="ARBA00022553"/>
    </source>
</evidence>
<dbReference type="Pfam" id="PF08240">
    <property type="entry name" value="ADH_N"/>
    <property type="match status" value="1"/>
</dbReference>
<dbReference type="SMART" id="SM00825">
    <property type="entry name" value="PKS_KS"/>
    <property type="match status" value="1"/>
</dbReference>
<dbReference type="PANTHER" id="PTHR43775:SF28">
    <property type="entry name" value="SYNTHASE, PUTATIVE-RELATED"/>
    <property type="match status" value="1"/>
</dbReference>
<dbReference type="Pfam" id="PF14765">
    <property type="entry name" value="PS-DH"/>
    <property type="match status" value="1"/>
</dbReference>
<keyword evidence="5" id="KW-0511">Multifunctional enzyme</keyword>
<evidence type="ECO:0000313" key="12">
    <source>
        <dbReference type="Proteomes" id="UP000249789"/>
    </source>
</evidence>
<feature type="active site" description="Proton acceptor; for dehydratase activity" evidence="7">
    <location>
        <position position="920"/>
    </location>
</feature>
<evidence type="ECO:0000256" key="6">
    <source>
        <dbReference type="ARBA" id="ARBA00023315"/>
    </source>
</evidence>
<dbReference type="InterPro" id="IPR020807">
    <property type="entry name" value="PKS_DH"/>
</dbReference>
<feature type="active site" description="Proton donor; for dehydratase activity" evidence="7">
    <location>
        <position position="1098"/>
    </location>
</feature>
<dbReference type="PANTHER" id="PTHR43775">
    <property type="entry name" value="FATTY ACID SYNTHASE"/>
    <property type="match status" value="1"/>
</dbReference>
<dbReference type="InterPro" id="IPR013217">
    <property type="entry name" value="Methyltransf_12"/>
</dbReference>
<dbReference type="InterPro" id="IPR049900">
    <property type="entry name" value="PKS_mFAS_DH"/>
</dbReference>
<dbReference type="Gene3D" id="3.10.129.110">
    <property type="entry name" value="Polyketide synthase dehydratase"/>
    <property type="match status" value="1"/>
</dbReference>
<dbReference type="InterPro" id="IPR014043">
    <property type="entry name" value="Acyl_transferase_dom"/>
</dbReference>
<dbReference type="Gene3D" id="3.40.50.720">
    <property type="entry name" value="NAD(P)-binding Rossmann-like Domain"/>
    <property type="match status" value="2"/>
</dbReference>
<dbReference type="CDD" id="cd00833">
    <property type="entry name" value="PKS"/>
    <property type="match status" value="1"/>
</dbReference>
<dbReference type="CDD" id="cd02440">
    <property type="entry name" value="AdoMet_MTases"/>
    <property type="match status" value="1"/>
</dbReference>
<evidence type="ECO:0000259" key="9">
    <source>
        <dbReference type="PROSITE" id="PS52004"/>
    </source>
</evidence>
<dbReference type="InterPro" id="IPR020806">
    <property type="entry name" value="PKS_PP-bd"/>
</dbReference>
<dbReference type="SMART" id="SM00829">
    <property type="entry name" value="PKS_ER"/>
    <property type="match status" value="1"/>
</dbReference>
<dbReference type="PROSITE" id="PS52004">
    <property type="entry name" value="KS3_2"/>
    <property type="match status" value="1"/>
</dbReference>
<dbReference type="FunFam" id="3.40.50.720:FF:000209">
    <property type="entry name" value="Polyketide synthase Pks12"/>
    <property type="match status" value="1"/>
</dbReference>
<dbReference type="InterPro" id="IPR049551">
    <property type="entry name" value="PKS_DH_C"/>
</dbReference>
<dbReference type="Pfam" id="PF13602">
    <property type="entry name" value="ADH_zinc_N_2"/>
    <property type="match status" value="1"/>
</dbReference>
<dbReference type="GO" id="GO:0006633">
    <property type="term" value="P:fatty acid biosynthetic process"/>
    <property type="evidence" value="ECO:0007669"/>
    <property type="project" value="TreeGrafter"/>
</dbReference>
<dbReference type="InterPro" id="IPR013968">
    <property type="entry name" value="PKS_KR"/>
</dbReference>
<evidence type="ECO:0000256" key="1">
    <source>
        <dbReference type="ARBA" id="ARBA00022450"/>
    </source>
</evidence>
<proteinExistence type="predicted"/>
<dbReference type="Pfam" id="PF02801">
    <property type="entry name" value="Ketoacyl-synt_C"/>
    <property type="match status" value="1"/>
</dbReference>
<evidence type="ECO:0000259" key="10">
    <source>
        <dbReference type="PROSITE" id="PS52019"/>
    </source>
</evidence>
<dbReference type="InterPro" id="IPR009081">
    <property type="entry name" value="PP-bd_ACP"/>
</dbReference>
<keyword evidence="2" id="KW-0597">Phosphoprotein</keyword>
<reference evidence="11 12" key="1">
    <citation type="submission" date="2018-02" db="EMBL/GenBank/DDBJ databases">
        <title>The genomes of Aspergillus section Nigri reveals drivers in fungal speciation.</title>
        <authorList>
            <consortium name="DOE Joint Genome Institute"/>
            <person name="Vesth T.C."/>
            <person name="Nybo J."/>
            <person name="Theobald S."/>
            <person name="Brandl J."/>
            <person name="Frisvad J.C."/>
            <person name="Nielsen K.F."/>
            <person name="Lyhne E.K."/>
            <person name="Kogle M.E."/>
            <person name="Kuo A."/>
            <person name="Riley R."/>
            <person name="Clum A."/>
            <person name="Nolan M."/>
            <person name="Lipzen A."/>
            <person name="Salamov A."/>
            <person name="Henrissat B."/>
            <person name="Wiebenga A."/>
            <person name="De vries R.P."/>
            <person name="Grigoriev I.V."/>
            <person name="Mortensen U.H."/>
            <person name="Andersen M.R."/>
            <person name="Baker S.E."/>
        </authorList>
    </citation>
    <scope>NUCLEOTIDE SEQUENCE [LARGE SCALE GENOMIC DNA]</scope>
    <source>
        <strain evidence="11 12">CBS 313.89</strain>
    </source>
</reference>
<dbReference type="InterPro" id="IPR020843">
    <property type="entry name" value="ER"/>
</dbReference>
<feature type="domain" description="PKS/mFAS DH" evidence="10">
    <location>
        <begin position="888"/>
        <end position="1180"/>
    </location>
</feature>
<dbReference type="PROSITE" id="PS52019">
    <property type="entry name" value="PKS_MFAS_DH"/>
    <property type="match status" value="1"/>
</dbReference>
<dbReference type="Pfam" id="PF00698">
    <property type="entry name" value="Acyl_transf_1"/>
    <property type="match status" value="1"/>
</dbReference>
<feature type="domain" description="Ketosynthase family 3 (KS3)" evidence="9">
    <location>
        <begin position="1"/>
        <end position="413"/>
    </location>
</feature>
<dbReference type="GO" id="GO:0044550">
    <property type="term" value="P:secondary metabolite biosynthetic process"/>
    <property type="evidence" value="ECO:0007669"/>
    <property type="project" value="UniProtKB-ARBA"/>
</dbReference>
<dbReference type="InterPro" id="IPR016035">
    <property type="entry name" value="Acyl_Trfase/lysoPLipase"/>
</dbReference>
<dbReference type="InterPro" id="IPR057326">
    <property type="entry name" value="KR_dom"/>
</dbReference>
<dbReference type="GO" id="GO:1901336">
    <property type="term" value="P:lactone biosynthetic process"/>
    <property type="evidence" value="ECO:0007669"/>
    <property type="project" value="UniProtKB-ARBA"/>
</dbReference>
<evidence type="ECO:0000259" key="8">
    <source>
        <dbReference type="PROSITE" id="PS50075"/>
    </source>
</evidence>
<dbReference type="Pfam" id="PF08242">
    <property type="entry name" value="Methyltransf_12"/>
    <property type="match status" value="1"/>
</dbReference>
<dbReference type="InterPro" id="IPR049552">
    <property type="entry name" value="PKS_DH_N"/>
</dbReference>
<keyword evidence="12" id="KW-1185">Reference proteome</keyword>
<dbReference type="Pfam" id="PF16197">
    <property type="entry name" value="KAsynt_C_assoc"/>
    <property type="match status" value="1"/>
</dbReference>
<evidence type="ECO:0000256" key="4">
    <source>
        <dbReference type="ARBA" id="ARBA00022857"/>
    </source>
</evidence>
<keyword evidence="1" id="KW-0596">Phosphopantetheine</keyword>
<keyword evidence="4" id="KW-0521">NADP</keyword>
<dbReference type="OrthoDB" id="329835at2759"/>
<dbReference type="InterPro" id="IPR011032">
    <property type="entry name" value="GroES-like_sf"/>
</dbReference>
<dbReference type="GO" id="GO:0016491">
    <property type="term" value="F:oxidoreductase activity"/>
    <property type="evidence" value="ECO:0007669"/>
    <property type="project" value="InterPro"/>
</dbReference>
<dbReference type="RefSeq" id="XP_040798318.1">
    <property type="nucleotide sequence ID" value="XM_040942437.1"/>
</dbReference>
<evidence type="ECO:0008006" key="13">
    <source>
        <dbReference type="Google" id="ProtNLM"/>
    </source>
</evidence>
<dbReference type="InterPro" id="IPR014030">
    <property type="entry name" value="Ketoacyl_synth_N"/>
</dbReference>
<dbReference type="SUPFAM" id="SSF50129">
    <property type="entry name" value="GroES-like"/>
    <property type="match status" value="1"/>
</dbReference>
<dbReference type="InterPro" id="IPR016036">
    <property type="entry name" value="Malonyl_transacylase_ACP-bd"/>
</dbReference>
<dbReference type="GeneID" id="63859770"/>
<dbReference type="SUPFAM" id="SSF53335">
    <property type="entry name" value="S-adenosyl-L-methionine-dependent methyltransferases"/>
    <property type="match status" value="1"/>
</dbReference>
<dbReference type="InterPro" id="IPR029063">
    <property type="entry name" value="SAM-dependent_MTases_sf"/>
</dbReference>
<dbReference type="GO" id="GO:0004312">
    <property type="term" value="F:fatty acid synthase activity"/>
    <property type="evidence" value="ECO:0007669"/>
    <property type="project" value="TreeGrafter"/>
</dbReference>
<dbReference type="SUPFAM" id="SSF53901">
    <property type="entry name" value="Thiolase-like"/>
    <property type="match status" value="1"/>
</dbReference>
<dbReference type="SMART" id="SM00822">
    <property type="entry name" value="PKS_KR"/>
    <property type="match status" value="1"/>
</dbReference>
<accession>A0A8G1RKD6</accession>
<dbReference type="Gene3D" id="3.30.70.3290">
    <property type="match status" value="1"/>
</dbReference>
<protein>
    <recommendedName>
        <fullName evidence="13">Polyketide synthase</fullName>
    </recommendedName>
</protein>
<evidence type="ECO:0000256" key="5">
    <source>
        <dbReference type="ARBA" id="ARBA00023268"/>
    </source>
</evidence>
<dbReference type="SMART" id="SM00826">
    <property type="entry name" value="PKS_DH"/>
    <property type="match status" value="1"/>
</dbReference>
<gene>
    <name evidence="11" type="ORF">BO72DRAFT_410575</name>
</gene>
<dbReference type="Gene3D" id="3.90.180.10">
    <property type="entry name" value="Medium-chain alcohol dehydrogenases, catalytic domain"/>
    <property type="match status" value="1"/>
</dbReference>
<dbReference type="InterPro" id="IPR050091">
    <property type="entry name" value="PKS_NRPS_Biosynth_Enz"/>
</dbReference>
<feature type="region of interest" description="C-terminal hotdog fold" evidence="7">
    <location>
        <begin position="1036"/>
        <end position="1180"/>
    </location>
</feature>
<dbReference type="InterPro" id="IPR036291">
    <property type="entry name" value="NAD(P)-bd_dom_sf"/>
</dbReference>
<feature type="region of interest" description="N-terminal hotdog fold" evidence="7">
    <location>
        <begin position="888"/>
        <end position="1017"/>
    </location>
</feature>
<dbReference type="Gene3D" id="3.40.50.150">
    <property type="entry name" value="Vaccinia Virus protein VP39"/>
    <property type="match status" value="1"/>
</dbReference>
<dbReference type="InterPro" id="IPR036736">
    <property type="entry name" value="ACP-like_sf"/>
</dbReference>
<dbReference type="SMART" id="SM00823">
    <property type="entry name" value="PKS_PP"/>
    <property type="match status" value="1"/>
</dbReference>
<dbReference type="EMBL" id="KZ824670">
    <property type="protein sequence ID" value="RAK74308.1"/>
    <property type="molecule type" value="Genomic_DNA"/>
</dbReference>
<evidence type="ECO:0000256" key="7">
    <source>
        <dbReference type="PROSITE-ProRule" id="PRU01363"/>
    </source>
</evidence>
<feature type="domain" description="Carrier" evidence="8">
    <location>
        <begin position="2348"/>
        <end position="2425"/>
    </location>
</feature>